<organism evidence="2 3">
    <name type="scientific">Mucilaginibacter pallidiroseus</name>
    <dbReference type="NCBI Taxonomy" id="2599295"/>
    <lineage>
        <taxon>Bacteria</taxon>
        <taxon>Pseudomonadati</taxon>
        <taxon>Bacteroidota</taxon>
        <taxon>Sphingobacteriia</taxon>
        <taxon>Sphingobacteriales</taxon>
        <taxon>Sphingobacteriaceae</taxon>
        <taxon>Mucilaginibacter</taxon>
    </lineage>
</organism>
<dbReference type="SUPFAM" id="SSF48452">
    <property type="entry name" value="TPR-like"/>
    <property type="match status" value="1"/>
</dbReference>
<dbReference type="Pfam" id="PF13181">
    <property type="entry name" value="TPR_8"/>
    <property type="match status" value="1"/>
</dbReference>
<comment type="caution">
    <text evidence="2">The sequence shown here is derived from an EMBL/GenBank/DDBJ whole genome shotgun (WGS) entry which is preliminary data.</text>
</comment>
<dbReference type="AlphaFoldDB" id="A0A563UI72"/>
<dbReference type="InterPro" id="IPR019734">
    <property type="entry name" value="TPR_rpt"/>
</dbReference>
<dbReference type="InterPro" id="IPR011990">
    <property type="entry name" value="TPR-like_helical_dom_sf"/>
</dbReference>
<accession>A0A563UI72</accession>
<reference evidence="2 3" key="1">
    <citation type="submission" date="2019-07" db="EMBL/GenBank/DDBJ databases">
        <authorList>
            <person name="Kim J."/>
        </authorList>
    </citation>
    <scope>NUCLEOTIDE SEQUENCE [LARGE SCALE GENOMIC DNA]</scope>
    <source>
        <strain evidence="3">dk17</strain>
    </source>
</reference>
<evidence type="ECO:0000256" key="1">
    <source>
        <dbReference type="SAM" id="SignalP"/>
    </source>
</evidence>
<evidence type="ECO:0000313" key="3">
    <source>
        <dbReference type="Proteomes" id="UP000320042"/>
    </source>
</evidence>
<sequence length="260" mass="29764">MKKLLTLAILLLAGLQLFAADTQLDSLKMKLQQNTNDTLKGQIYTQIASQYLKYDTIANRRKKFYYQSEALNYTMLALHNYSKYEDTTGLRVSFDNLAKVYHSQKKYSQAKWFILQSSYLSRVKKDIPNLVASLIKLSTIKMDLKDYKLAMRDLNEALSLSTANKIPKLESAVQLNYSFLYNRMKDYEKGTIALKRSQAIDEDIKKDEAAQILAMQAGQDSIQARKTDSVVSSKKKSYVSTNKKKILRKTLPSPKRLASL</sequence>
<gene>
    <name evidence="2" type="ORF">FPZ43_00470</name>
</gene>
<feature type="chain" id="PRO_5021817374" evidence="1">
    <location>
        <begin position="20"/>
        <end position="260"/>
    </location>
</feature>
<protein>
    <submittedName>
        <fullName evidence="2">Uncharacterized protein</fullName>
    </submittedName>
</protein>
<dbReference type="Proteomes" id="UP000320042">
    <property type="component" value="Unassembled WGS sequence"/>
</dbReference>
<evidence type="ECO:0000313" key="2">
    <source>
        <dbReference type="EMBL" id="TWR30993.1"/>
    </source>
</evidence>
<name>A0A563UI72_9SPHI</name>
<dbReference type="EMBL" id="VOEJ01000001">
    <property type="protein sequence ID" value="TWR30993.1"/>
    <property type="molecule type" value="Genomic_DNA"/>
</dbReference>
<keyword evidence="1" id="KW-0732">Signal</keyword>
<feature type="signal peptide" evidence="1">
    <location>
        <begin position="1"/>
        <end position="19"/>
    </location>
</feature>
<proteinExistence type="predicted"/>
<dbReference type="Gene3D" id="1.25.40.10">
    <property type="entry name" value="Tetratricopeptide repeat domain"/>
    <property type="match status" value="1"/>
</dbReference>
<dbReference type="OrthoDB" id="789253at2"/>
<keyword evidence="3" id="KW-1185">Reference proteome</keyword>
<dbReference type="RefSeq" id="WP_146379890.1">
    <property type="nucleotide sequence ID" value="NZ_VOEJ01000001.1"/>
</dbReference>